<evidence type="ECO:0000313" key="11">
    <source>
        <dbReference type="Proteomes" id="UP000269692"/>
    </source>
</evidence>
<accession>A0A3L7ALL0</accession>
<sequence length="292" mass="30409">MSGQLIEQIVNGVILGAIYALMGAGLTLIYGTMRVLNFAYGEFYMLGGYAFLLLTSAAGMPWPLALVLAAVLVFAFAAVTAAGVVQPLLARPGWDFSTIAATLGISIALQNAALAIWGERFQSVPYMVDGTLEVAGLHIPYQRLLIVAAAAVLIAGSAAILSFTRFGRAVRATAQDREAARVLGVPADRTSILAFAFGSALAALAGMILAPIYAVSPWMGVPLALKAFAVVVLGGLGSFRGAVVAGLLLGIVEAVGVALTSSEWREAIAFAVLIAVIWVRPWGLYGVERSVR</sequence>
<keyword evidence="11" id="KW-1185">Reference proteome</keyword>
<evidence type="ECO:0000256" key="1">
    <source>
        <dbReference type="ARBA" id="ARBA00004651"/>
    </source>
</evidence>
<comment type="similarity">
    <text evidence="8">Belongs to the binding-protein-dependent transport system permease family. LivHM subfamily.</text>
</comment>
<keyword evidence="4 9" id="KW-0812">Transmembrane</keyword>
<feature type="transmembrane region" description="Helical" evidence="9">
    <location>
        <begin position="144"/>
        <end position="163"/>
    </location>
</feature>
<keyword evidence="6 9" id="KW-1133">Transmembrane helix</keyword>
<dbReference type="PANTHER" id="PTHR11795:SF445">
    <property type="entry name" value="AMINO ACID ABC TRANSPORTER PERMEASE PROTEIN"/>
    <property type="match status" value="1"/>
</dbReference>
<evidence type="ECO:0000256" key="4">
    <source>
        <dbReference type="ARBA" id="ARBA00022692"/>
    </source>
</evidence>
<dbReference type="OrthoDB" id="9779023at2"/>
<dbReference type="InterPro" id="IPR052157">
    <property type="entry name" value="BCAA_transport_permease"/>
</dbReference>
<protein>
    <submittedName>
        <fullName evidence="10">Branched-chain amino acid ABC transporter permease</fullName>
    </submittedName>
</protein>
<dbReference type="AlphaFoldDB" id="A0A3L7ALL0"/>
<proteinExistence type="inferred from homology"/>
<dbReference type="Pfam" id="PF02653">
    <property type="entry name" value="BPD_transp_2"/>
    <property type="match status" value="1"/>
</dbReference>
<evidence type="ECO:0000256" key="9">
    <source>
        <dbReference type="SAM" id="Phobius"/>
    </source>
</evidence>
<dbReference type="Proteomes" id="UP000269692">
    <property type="component" value="Unassembled WGS sequence"/>
</dbReference>
<organism evidence="10 11">
    <name type="scientific">Xanthobacter tagetidis</name>
    <dbReference type="NCBI Taxonomy" id="60216"/>
    <lineage>
        <taxon>Bacteria</taxon>
        <taxon>Pseudomonadati</taxon>
        <taxon>Pseudomonadota</taxon>
        <taxon>Alphaproteobacteria</taxon>
        <taxon>Hyphomicrobiales</taxon>
        <taxon>Xanthobacteraceae</taxon>
        <taxon>Xanthobacter</taxon>
    </lineage>
</organism>
<evidence type="ECO:0000256" key="5">
    <source>
        <dbReference type="ARBA" id="ARBA00022970"/>
    </source>
</evidence>
<feature type="transmembrane region" description="Helical" evidence="9">
    <location>
        <begin position="43"/>
        <end position="60"/>
    </location>
</feature>
<keyword evidence="2" id="KW-0813">Transport</keyword>
<gene>
    <name evidence="10" type="ORF">D9R14_06070</name>
</gene>
<dbReference type="GO" id="GO:0006865">
    <property type="term" value="P:amino acid transport"/>
    <property type="evidence" value="ECO:0007669"/>
    <property type="project" value="UniProtKB-KW"/>
</dbReference>
<dbReference type="EMBL" id="RCTF01000003">
    <property type="protein sequence ID" value="RLP80610.1"/>
    <property type="molecule type" value="Genomic_DNA"/>
</dbReference>
<evidence type="ECO:0000256" key="3">
    <source>
        <dbReference type="ARBA" id="ARBA00022475"/>
    </source>
</evidence>
<evidence type="ECO:0000256" key="2">
    <source>
        <dbReference type="ARBA" id="ARBA00022448"/>
    </source>
</evidence>
<comment type="subcellular location">
    <subcellularLocation>
        <location evidence="1">Cell membrane</location>
        <topology evidence="1">Multi-pass membrane protein</topology>
    </subcellularLocation>
</comment>
<evidence type="ECO:0000256" key="6">
    <source>
        <dbReference type="ARBA" id="ARBA00022989"/>
    </source>
</evidence>
<dbReference type="GO" id="GO:0022857">
    <property type="term" value="F:transmembrane transporter activity"/>
    <property type="evidence" value="ECO:0007669"/>
    <property type="project" value="InterPro"/>
</dbReference>
<feature type="transmembrane region" description="Helical" evidence="9">
    <location>
        <begin position="96"/>
        <end position="117"/>
    </location>
</feature>
<evidence type="ECO:0000256" key="7">
    <source>
        <dbReference type="ARBA" id="ARBA00023136"/>
    </source>
</evidence>
<comment type="caution">
    <text evidence="10">The sequence shown here is derived from an EMBL/GenBank/DDBJ whole genome shotgun (WGS) entry which is preliminary data.</text>
</comment>
<dbReference type="InterPro" id="IPR001851">
    <property type="entry name" value="ABC_transp_permease"/>
</dbReference>
<feature type="transmembrane region" description="Helical" evidence="9">
    <location>
        <begin position="66"/>
        <end position="89"/>
    </location>
</feature>
<keyword evidence="5" id="KW-0029">Amino-acid transport</keyword>
<name>A0A3L7ALL0_9HYPH</name>
<evidence type="ECO:0000256" key="8">
    <source>
        <dbReference type="ARBA" id="ARBA00037998"/>
    </source>
</evidence>
<evidence type="ECO:0000313" key="10">
    <source>
        <dbReference type="EMBL" id="RLP80610.1"/>
    </source>
</evidence>
<keyword evidence="7 9" id="KW-0472">Membrane</keyword>
<keyword evidence="3" id="KW-1003">Cell membrane</keyword>
<feature type="transmembrane region" description="Helical" evidence="9">
    <location>
        <begin position="267"/>
        <end position="287"/>
    </location>
</feature>
<dbReference type="RefSeq" id="WP_121622403.1">
    <property type="nucleotide sequence ID" value="NZ_JACIIW010000006.1"/>
</dbReference>
<reference evidence="10 11" key="1">
    <citation type="submission" date="2018-10" db="EMBL/GenBank/DDBJ databases">
        <title>Xanthobacter tagetidis genome sequencing and assembly.</title>
        <authorList>
            <person name="Maclea K.S."/>
            <person name="Goen A.E."/>
            <person name="Fatima S.A."/>
        </authorList>
    </citation>
    <scope>NUCLEOTIDE SEQUENCE [LARGE SCALE GENOMIC DNA]</scope>
    <source>
        <strain evidence="10 11">ATCC 700314</strain>
    </source>
</reference>
<feature type="transmembrane region" description="Helical" evidence="9">
    <location>
        <begin position="12"/>
        <end position="31"/>
    </location>
</feature>
<dbReference type="PANTHER" id="PTHR11795">
    <property type="entry name" value="BRANCHED-CHAIN AMINO ACID TRANSPORT SYSTEM PERMEASE PROTEIN LIVH"/>
    <property type="match status" value="1"/>
</dbReference>
<feature type="transmembrane region" description="Helical" evidence="9">
    <location>
        <begin position="191"/>
        <end position="213"/>
    </location>
</feature>
<dbReference type="CDD" id="cd06582">
    <property type="entry name" value="TM_PBP1_LivH_like"/>
    <property type="match status" value="1"/>
</dbReference>
<dbReference type="GO" id="GO:0005886">
    <property type="term" value="C:plasma membrane"/>
    <property type="evidence" value="ECO:0007669"/>
    <property type="project" value="UniProtKB-SubCell"/>
</dbReference>